<evidence type="ECO:0000313" key="1">
    <source>
        <dbReference type="EMBL" id="VAV99141.1"/>
    </source>
</evidence>
<dbReference type="EMBL" id="UOEG01000190">
    <property type="protein sequence ID" value="VAV99141.1"/>
    <property type="molecule type" value="Genomic_DNA"/>
</dbReference>
<dbReference type="AlphaFoldDB" id="A0A3B0S8D7"/>
<organism evidence="1">
    <name type="scientific">hydrothermal vent metagenome</name>
    <dbReference type="NCBI Taxonomy" id="652676"/>
    <lineage>
        <taxon>unclassified sequences</taxon>
        <taxon>metagenomes</taxon>
        <taxon>ecological metagenomes</taxon>
    </lineage>
</organism>
<protein>
    <submittedName>
        <fullName evidence="1">Uncharacterized protein</fullName>
    </submittedName>
</protein>
<feature type="non-terminal residue" evidence="1">
    <location>
        <position position="40"/>
    </location>
</feature>
<gene>
    <name evidence="1" type="ORF">MNBD_ALPHA07-1257</name>
</gene>
<sequence>MKYRQRTFYTDQQALLSFSMVHLSEIIPLQFGHSGYEMLF</sequence>
<accession>A0A3B0S8D7</accession>
<reference evidence="1" key="1">
    <citation type="submission" date="2018-06" db="EMBL/GenBank/DDBJ databases">
        <authorList>
            <person name="Zhirakovskaya E."/>
        </authorList>
    </citation>
    <scope>NUCLEOTIDE SEQUENCE</scope>
</reference>
<proteinExistence type="predicted"/>
<name>A0A3B0S8D7_9ZZZZ</name>